<sequence>MNLLCSWSGGKDSCFALMQMNQRPTVIFTTLNEWGDRSRSHGLSPAILEAQAKAIGCPSVTISTSWENYTEKYIARLKSLTEEYQLTDAVFGDIDLQPHREWEEKVCAEAQLNCHLPLWQQDRKALVFAMISAGIKTMIVSCNDTLGASFLGRIIDAKTVEDLEQKGVDVCGENGEFHTVVLDCPLFQQSIEVTQGEKLVHNNYHFLELSLVEC</sequence>
<evidence type="ECO:0000259" key="1">
    <source>
        <dbReference type="Pfam" id="PF01902"/>
    </source>
</evidence>
<evidence type="ECO:0000313" key="3">
    <source>
        <dbReference type="Proteomes" id="UP001236507"/>
    </source>
</evidence>
<dbReference type="PANTHER" id="PTHR12196:SF2">
    <property type="entry name" value="DIPHTHINE--AMMONIA LIGASE"/>
    <property type="match status" value="1"/>
</dbReference>
<dbReference type="Proteomes" id="UP001236507">
    <property type="component" value="Unassembled WGS sequence"/>
</dbReference>
<protein>
    <submittedName>
        <fullName evidence="2">Diphthine--ammonia ligase</fullName>
        <ecNumber evidence="2">6.3.1.14</ecNumber>
    </submittedName>
</protein>
<organism evidence="2 3">
    <name type="scientific">Flectobacillus roseus</name>
    <dbReference type="NCBI Taxonomy" id="502259"/>
    <lineage>
        <taxon>Bacteria</taxon>
        <taxon>Pseudomonadati</taxon>
        <taxon>Bacteroidota</taxon>
        <taxon>Cytophagia</taxon>
        <taxon>Cytophagales</taxon>
        <taxon>Flectobacillaceae</taxon>
        <taxon>Flectobacillus</taxon>
    </lineage>
</organism>
<comment type="caution">
    <text evidence="2">The sequence shown here is derived from an EMBL/GenBank/DDBJ whole genome shotgun (WGS) entry which is preliminary data.</text>
</comment>
<feature type="domain" description="Diphthamide synthase" evidence="1">
    <location>
        <begin position="5"/>
        <end position="210"/>
    </location>
</feature>
<dbReference type="InterPro" id="IPR014729">
    <property type="entry name" value="Rossmann-like_a/b/a_fold"/>
</dbReference>
<dbReference type="RefSeq" id="WP_095161671.1">
    <property type="nucleotide sequence ID" value="NZ_JASHIF010000020.1"/>
</dbReference>
<dbReference type="InterPro" id="IPR030662">
    <property type="entry name" value="DPH6/MJ0570"/>
</dbReference>
<proteinExistence type="predicted"/>
<dbReference type="EMBL" id="JASHIF010000020">
    <property type="protein sequence ID" value="MDI9861582.1"/>
    <property type="molecule type" value="Genomic_DNA"/>
</dbReference>
<accession>A0ABT6YDS8</accession>
<dbReference type="PANTHER" id="PTHR12196">
    <property type="entry name" value="DOMAIN OF UNKNOWN FUNCTION 71 DUF71 -CONTAINING PROTEIN"/>
    <property type="match status" value="1"/>
</dbReference>
<dbReference type="CDD" id="cd01994">
    <property type="entry name" value="AANH_PF0828-like"/>
    <property type="match status" value="1"/>
</dbReference>
<keyword evidence="3" id="KW-1185">Reference proteome</keyword>
<dbReference type="SUPFAM" id="SSF52402">
    <property type="entry name" value="Adenine nucleotide alpha hydrolases-like"/>
    <property type="match status" value="1"/>
</dbReference>
<reference evidence="2 3" key="1">
    <citation type="submission" date="2023-05" db="EMBL/GenBank/DDBJ databases">
        <title>Novel species of genus Flectobacillus isolated from stream in China.</title>
        <authorList>
            <person name="Lu H."/>
        </authorList>
    </citation>
    <scope>NUCLEOTIDE SEQUENCE [LARGE SCALE GENOMIC DNA]</scope>
    <source>
        <strain evidence="2 3">KCTC 42575</strain>
    </source>
</reference>
<dbReference type="NCBIfam" id="TIGR00290">
    <property type="entry name" value="MJ0570_dom"/>
    <property type="match status" value="1"/>
</dbReference>
<gene>
    <name evidence="2" type="ORF">QM524_20345</name>
</gene>
<evidence type="ECO:0000313" key="2">
    <source>
        <dbReference type="EMBL" id="MDI9861582.1"/>
    </source>
</evidence>
<dbReference type="GO" id="GO:0017178">
    <property type="term" value="F:diphthine-ammonia ligase activity"/>
    <property type="evidence" value="ECO:0007669"/>
    <property type="project" value="UniProtKB-EC"/>
</dbReference>
<keyword evidence="2" id="KW-0436">Ligase</keyword>
<dbReference type="InterPro" id="IPR002761">
    <property type="entry name" value="Diphthami_syn_dom"/>
</dbReference>
<dbReference type="Gene3D" id="3.40.50.620">
    <property type="entry name" value="HUPs"/>
    <property type="match status" value="1"/>
</dbReference>
<dbReference type="Pfam" id="PF01902">
    <property type="entry name" value="Diphthami_syn_2"/>
    <property type="match status" value="1"/>
</dbReference>
<dbReference type="Gene3D" id="3.90.1490.10">
    <property type="entry name" value="putative n-type atp pyrophosphatase, domain 2"/>
    <property type="match status" value="1"/>
</dbReference>
<dbReference type="EC" id="6.3.1.14" evidence="2"/>
<name>A0ABT6YDS8_9BACT</name>